<evidence type="ECO:0000313" key="1">
    <source>
        <dbReference type="EMBL" id="GFT34550.1"/>
    </source>
</evidence>
<sequence>MKLHRLIKLPEAIVSHRCTSEISGKTTGDSKAIKGKYIVRLHCFVVAKHLSITTEVTRSCHLFMHFNLFLSTFTTHTPGSLIKERRTAGISSCSHVTWFEPHCPELHQQLLNPLNASFGAAEAILLISISRGANS</sequence>
<dbReference type="Proteomes" id="UP000887013">
    <property type="component" value="Unassembled WGS sequence"/>
</dbReference>
<name>A0A8X6NUA0_NEPPI</name>
<reference evidence="1" key="1">
    <citation type="submission" date="2020-08" db="EMBL/GenBank/DDBJ databases">
        <title>Multicomponent nature underlies the extraordinary mechanical properties of spider dragline silk.</title>
        <authorList>
            <person name="Kono N."/>
            <person name="Nakamura H."/>
            <person name="Mori M."/>
            <person name="Yoshida Y."/>
            <person name="Ohtoshi R."/>
            <person name="Malay A.D."/>
            <person name="Moran D.A.P."/>
            <person name="Tomita M."/>
            <person name="Numata K."/>
            <person name="Arakawa K."/>
        </authorList>
    </citation>
    <scope>NUCLEOTIDE SEQUENCE</scope>
</reference>
<dbReference type="EMBL" id="BMAW01013527">
    <property type="protein sequence ID" value="GFT34550.1"/>
    <property type="molecule type" value="Genomic_DNA"/>
</dbReference>
<protein>
    <submittedName>
        <fullName evidence="1">Uncharacterized protein</fullName>
    </submittedName>
</protein>
<keyword evidence="2" id="KW-1185">Reference proteome</keyword>
<dbReference type="AlphaFoldDB" id="A0A8X6NUA0"/>
<evidence type="ECO:0000313" key="2">
    <source>
        <dbReference type="Proteomes" id="UP000887013"/>
    </source>
</evidence>
<gene>
    <name evidence="1" type="ORF">NPIL_409731</name>
</gene>
<organism evidence="1 2">
    <name type="scientific">Nephila pilipes</name>
    <name type="common">Giant wood spider</name>
    <name type="synonym">Nephila maculata</name>
    <dbReference type="NCBI Taxonomy" id="299642"/>
    <lineage>
        <taxon>Eukaryota</taxon>
        <taxon>Metazoa</taxon>
        <taxon>Ecdysozoa</taxon>
        <taxon>Arthropoda</taxon>
        <taxon>Chelicerata</taxon>
        <taxon>Arachnida</taxon>
        <taxon>Araneae</taxon>
        <taxon>Araneomorphae</taxon>
        <taxon>Entelegynae</taxon>
        <taxon>Araneoidea</taxon>
        <taxon>Nephilidae</taxon>
        <taxon>Nephila</taxon>
    </lineage>
</organism>
<accession>A0A8X6NUA0</accession>
<proteinExistence type="predicted"/>
<comment type="caution">
    <text evidence="1">The sequence shown here is derived from an EMBL/GenBank/DDBJ whole genome shotgun (WGS) entry which is preliminary data.</text>
</comment>